<dbReference type="EMBL" id="CM023487">
    <property type="protein sequence ID" value="KAH6926869.1"/>
    <property type="molecule type" value="Genomic_DNA"/>
</dbReference>
<protein>
    <submittedName>
        <fullName evidence="1">Uncharacterized protein</fullName>
    </submittedName>
</protein>
<dbReference type="Proteomes" id="UP000821845">
    <property type="component" value="Chromosome 7"/>
</dbReference>
<organism evidence="1 2">
    <name type="scientific">Hyalomma asiaticum</name>
    <name type="common">Tick</name>
    <dbReference type="NCBI Taxonomy" id="266040"/>
    <lineage>
        <taxon>Eukaryota</taxon>
        <taxon>Metazoa</taxon>
        <taxon>Ecdysozoa</taxon>
        <taxon>Arthropoda</taxon>
        <taxon>Chelicerata</taxon>
        <taxon>Arachnida</taxon>
        <taxon>Acari</taxon>
        <taxon>Parasitiformes</taxon>
        <taxon>Ixodida</taxon>
        <taxon>Ixodoidea</taxon>
        <taxon>Ixodidae</taxon>
        <taxon>Hyalomminae</taxon>
        <taxon>Hyalomma</taxon>
    </lineage>
</organism>
<proteinExistence type="predicted"/>
<evidence type="ECO:0000313" key="2">
    <source>
        <dbReference type="Proteomes" id="UP000821845"/>
    </source>
</evidence>
<gene>
    <name evidence="1" type="ORF">HPB50_022638</name>
</gene>
<accession>A0ACB7RZH8</accession>
<reference evidence="1" key="1">
    <citation type="submission" date="2020-05" db="EMBL/GenBank/DDBJ databases">
        <title>Large-scale comparative analyses of tick genomes elucidate their genetic diversity and vector capacities.</title>
        <authorList>
            <person name="Jia N."/>
            <person name="Wang J."/>
            <person name="Shi W."/>
            <person name="Du L."/>
            <person name="Sun Y."/>
            <person name="Zhan W."/>
            <person name="Jiang J."/>
            <person name="Wang Q."/>
            <person name="Zhang B."/>
            <person name="Ji P."/>
            <person name="Sakyi L.B."/>
            <person name="Cui X."/>
            <person name="Yuan T."/>
            <person name="Jiang B."/>
            <person name="Yang W."/>
            <person name="Lam T.T.-Y."/>
            <person name="Chang Q."/>
            <person name="Ding S."/>
            <person name="Wang X."/>
            <person name="Zhu J."/>
            <person name="Ruan X."/>
            <person name="Zhao L."/>
            <person name="Wei J."/>
            <person name="Que T."/>
            <person name="Du C."/>
            <person name="Cheng J."/>
            <person name="Dai P."/>
            <person name="Han X."/>
            <person name="Huang E."/>
            <person name="Gao Y."/>
            <person name="Liu J."/>
            <person name="Shao H."/>
            <person name="Ye R."/>
            <person name="Li L."/>
            <person name="Wei W."/>
            <person name="Wang X."/>
            <person name="Wang C."/>
            <person name="Yang T."/>
            <person name="Huo Q."/>
            <person name="Li W."/>
            <person name="Guo W."/>
            <person name="Chen H."/>
            <person name="Zhou L."/>
            <person name="Ni X."/>
            <person name="Tian J."/>
            <person name="Zhou Y."/>
            <person name="Sheng Y."/>
            <person name="Liu T."/>
            <person name="Pan Y."/>
            <person name="Xia L."/>
            <person name="Li J."/>
            <person name="Zhao F."/>
            <person name="Cao W."/>
        </authorList>
    </citation>
    <scope>NUCLEOTIDE SEQUENCE</scope>
    <source>
        <strain evidence="1">Hyas-2018</strain>
    </source>
</reference>
<name>A0ACB7RZH8_HYAAI</name>
<evidence type="ECO:0000313" key="1">
    <source>
        <dbReference type="EMBL" id="KAH6926869.1"/>
    </source>
</evidence>
<keyword evidence="2" id="KW-1185">Reference proteome</keyword>
<sequence>MLIYAHLDWTGQNFSNQELDGLVQATRMLAPTASTPTIDFERLIELVRPHPYLYDRCEPEFKDVALKNQRWQLIGAEFGITGKF</sequence>
<comment type="caution">
    <text evidence="1">The sequence shown here is derived from an EMBL/GenBank/DDBJ whole genome shotgun (WGS) entry which is preliminary data.</text>
</comment>